<feature type="non-terminal residue" evidence="1">
    <location>
        <position position="303"/>
    </location>
</feature>
<comment type="caution">
    <text evidence="1">The sequence shown here is derived from an EMBL/GenBank/DDBJ whole genome shotgun (WGS) entry which is preliminary data.</text>
</comment>
<name>A0ACA9KHJ1_9GLOM</name>
<proteinExistence type="predicted"/>
<sequence>MKCKNCQIDKLSEEFPYSTISSRCEHITYWCLKCLVNYLREIQHHCPICKAELTEQEFNEYCSLWDNANFKFDFENSLQIHTELSVQDNTNPGNNFGIFYVDETDNTLTSYGICANSQIQLIIVIYSISKKDSLKNLVFDLYWRFPSSRTDFLDGSCLIYEGDKLWKIYDYRNKVYSDVSYISHSGDVIDRKNATGHQKIKVNLNQLPSSVTQLYLILSSFDSPTIEHYRSPSFKLYDEARPNKRLCKYNIHKASKSRAVIMCLINRSKDGKWKVIEVGRLSKGNVLKYDRIMENIKDIINVE</sequence>
<reference evidence="1" key="1">
    <citation type="submission" date="2021-06" db="EMBL/GenBank/DDBJ databases">
        <authorList>
            <person name="Kallberg Y."/>
            <person name="Tangrot J."/>
            <person name="Rosling A."/>
        </authorList>
    </citation>
    <scope>NUCLEOTIDE SEQUENCE</scope>
    <source>
        <strain evidence="1">28 12/20/2015</strain>
    </source>
</reference>
<accession>A0ACA9KHJ1</accession>
<evidence type="ECO:0000313" key="1">
    <source>
        <dbReference type="EMBL" id="CAG8472300.1"/>
    </source>
</evidence>
<gene>
    <name evidence="1" type="ORF">SPELUC_LOCUS1752</name>
</gene>
<organism evidence="1 2">
    <name type="scientific">Cetraspora pellucida</name>
    <dbReference type="NCBI Taxonomy" id="1433469"/>
    <lineage>
        <taxon>Eukaryota</taxon>
        <taxon>Fungi</taxon>
        <taxon>Fungi incertae sedis</taxon>
        <taxon>Mucoromycota</taxon>
        <taxon>Glomeromycotina</taxon>
        <taxon>Glomeromycetes</taxon>
        <taxon>Diversisporales</taxon>
        <taxon>Gigasporaceae</taxon>
        <taxon>Cetraspora</taxon>
    </lineage>
</organism>
<dbReference type="Proteomes" id="UP000789366">
    <property type="component" value="Unassembled WGS sequence"/>
</dbReference>
<dbReference type="EMBL" id="CAJVPW010001000">
    <property type="protein sequence ID" value="CAG8472300.1"/>
    <property type="molecule type" value="Genomic_DNA"/>
</dbReference>
<protein>
    <submittedName>
        <fullName evidence="1">11271_t:CDS:1</fullName>
    </submittedName>
</protein>
<evidence type="ECO:0000313" key="2">
    <source>
        <dbReference type="Proteomes" id="UP000789366"/>
    </source>
</evidence>
<keyword evidence="2" id="KW-1185">Reference proteome</keyword>